<dbReference type="Proteomes" id="UP000305840">
    <property type="component" value="Unassembled WGS sequence"/>
</dbReference>
<proteinExistence type="predicted"/>
<gene>
    <name evidence="1" type="ORF">FCV91_13875</name>
</gene>
<protein>
    <submittedName>
        <fullName evidence="1">Uncharacterized protein</fullName>
    </submittedName>
</protein>
<comment type="caution">
    <text evidence="1">The sequence shown here is derived from an EMBL/GenBank/DDBJ whole genome shotgun (WGS) entry which is preliminary data.</text>
</comment>
<sequence length="101" mass="11213">MKRSAELMAALREGNLFKLASEKCIAGQRYSFKEFAKYSQTNVELKHDEAFSSVVGSSIVAMVSLKGKTAYSVNLIAIPMRLHSNHALACNYLFAPNLQKQ</sequence>
<accession>A0A4V5RPM0</accession>
<reference evidence="1 2" key="1">
    <citation type="submission" date="2019-04" db="EMBL/GenBank/DDBJ databases">
        <title>A reverse ecology approach based on a biological definition of microbial populations.</title>
        <authorList>
            <person name="Arevalo P."/>
            <person name="Vaninsberghe D."/>
            <person name="Elsherbini J."/>
            <person name="Gore J."/>
            <person name="Polz M."/>
        </authorList>
    </citation>
    <scope>NUCLEOTIDE SEQUENCE [LARGE SCALE GENOMIC DNA]</scope>
    <source>
        <strain evidence="1 2">10N.222.48.A1</strain>
    </source>
</reference>
<name>A0A4V5RPM0_9VIBR</name>
<dbReference type="EMBL" id="SYVO01000048">
    <property type="protein sequence ID" value="TKG07699.1"/>
    <property type="molecule type" value="Genomic_DNA"/>
</dbReference>
<feature type="non-terminal residue" evidence="1">
    <location>
        <position position="101"/>
    </location>
</feature>
<organism evidence="1 2">
    <name type="scientific">Vibrio lentus</name>
    <dbReference type="NCBI Taxonomy" id="136468"/>
    <lineage>
        <taxon>Bacteria</taxon>
        <taxon>Pseudomonadati</taxon>
        <taxon>Pseudomonadota</taxon>
        <taxon>Gammaproteobacteria</taxon>
        <taxon>Vibrionales</taxon>
        <taxon>Vibrionaceae</taxon>
        <taxon>Vibrio</taxon>
    </lineage>
</organism>
<evidence type="ECO:0000313" key="1">
    <source>
        <dbReference type="EMBL" id="TKG07699.1"/>
    </source>
</evidence>
<dbReference type="RefSeq" id="WP_136994516.1">
    <property type="nucleotide sequence ID" value="NZ_SYVO01000048.1"/>
</dbReference>
<evidence type="ECO:0000313" key="2">
    <source>
        <dbReference type="Proteomes" id="UP000305840"/>
    </source>
</evidence>
<dbReference type="AlphaFoldDB" id="A0A4V5RPM0"/>